<organism evidence="8 9">
    <name type="scientific">Perca fluviatilis</name>
    <name type="common">European perch</name>
    <dbReference type="NCBI Taxonomy" id="8168"/>
    <lineage>
        <taxon>Eukaryota</taxon>
        <taxon>Metazoa</taxon>
        <taxon>Chordata</taxon>
        <taxon>Craniata</taxon>
        <taxon>Vertebrata</taxon>
        <taxon>Euteleostomi</taxon>
        <taxon>Actinopterygii</taxon>
        <taxon>Neopterygii</taxon>
        <taxon>Teleostei</taxon>
        <taxon>Neoteleostei</taxon>
        <taxon>Acanthomorphata</taxon>
        <taxon>Eupercaria</taxon>
        <taxon>Perciformes</taxon>
        <taxon>Percoidei</taxon>
        <taxon>Percidae</taxon>
        <taxon>Percinae</taxon>
        <taxon>Perca</taxon>
    </lineage>
</organism>
<dbReference type="PIRSF" id="PIRSF002419">
    <property type="entry name" value="Tetraspanin"/>
    <property type="match status" value="1"/>
</dbReference>
<comment type="similarity">
    <text evidence="2 7">Belongs to the tetraspanin (TM4SF) family.</text>
</comment>
<evidence type="ECO:0000256" key="7">
    <source>
        <dbReference type="RuleBase" id="RU361218"/>
    </source>
</evidence>
<dbReference type="EMBL" id="VHII01000023">
    <property type="protein sequence ID" value="KAF1372110.1"/>
    <property type="molecule type" value="Genomic_DNA"/>
</dbReference>
<protein>
    <recommendedName>
        <fullName evidence="7">Tetraspanin</fullName>
    </recommendedName>
</protein>
<dbReference type="Proteomes" id="UP000465112">
    <property type="component" value="Chromosome 23"/>
</dbReference>
<keyword evidence="4 7" id="KW-1133">Transmembrane helix</keyword>
<evidence type="ECO:0000256" key="5">
    <source>
        <dbReference type="ARBA" id="ARBA00023136"/>
    </source>
</evidence>
<keyword evidence="5 7" id="KW-0472">Membrane</keyword>
<dbReference type="AlphaFoldDB" id="A0A6A5DXD5"/>
<evidence type="ECO:0000313" key="9">
    <source>
        <dbReference type="Proteomes" id="UP000465112"/>
    </source>
</evidence>
<evidence type="ECO:0000256" key="2">
    <source>
        <dbReference type="ARBA" id="ARBA00006840"/>
    </source>
</evidence>
<dbReference type="PANTHER" id="PTHR19282">
    <property type="entry name" value="TETRASPANIN"/>
    <property type="match status" value="1"/>
</dbReference>
<accession>A0A6A5DXD5</accession>
<feature type="transmembrane region" description="Helical" evidence="7">
    <location>
        <begin position="51"/>
        <end position="70"/>
    </location>
</feature>
<dbReference type="GO" id="GO:0016020">
    <property type="term" value="C:membrane"/>
    <property type="evidence" value="ECO:0007669"/>
    <property type="project" value="UniProtKB-SubCell"/>
</dbReference>
<comment type="caution">
    <text evidence="8">The sequence shown here is derived from an EMBL/GenBank/DDBJ whole genome shotgun (WGS) entry which is preliminary data.</text>
</comment>
<evidence type="ECO:0000256" key="4">
    <source>
        <dbReference type="ARBA" id="ARBA00022989"/>
    </source>
</evidence>
<dbReference type="OrthoDB" id="5982705at2759"/>
<dbReference type="PRINTS" id="PR00259">
    <property type="entry name" value="TMFOUR"/>
</dbReference>
<dbReference type="Pfam" id="PF00335">
    <property type="entry name" value="Tetraspanin"/>
    <property type="match status" value="1"/>
</dbReference>
<dbReference type="InterPro" id="IPR000301">
    <property type="entry name" value="Tetraspanin_animals"/>
</dbReference>
<name>A0A6A5DXD5_PERFL</name>
<evidence type="ECO:0000256" key="6">
    <source>
        <dbReference type="PIRSR" id="PIRSR002419-1"/>
    </source>
</evidence>
<feature type="disulfide bond" evidence="6">
    <location>
        <begin position="140"/>
        <end position="156"/>
    </location>
</feature>
<comment type="subcellular location">
    <subcellularLocation>
        <location evidence="1 7">Membrane</location>
        <topology evidence="1 7">Multi-pass membrane protein</topology>
    </subcellularLocation>
</comment>
<evidence type="ECO:0000313" key="8">
    <source>
        <dbReference type="EMBL" id="KAF1372110.1"/>
    </source>
</evidence>
<feature type="transmembrane region" description="Helical" evidence="7">
    <location>
        <begin position="77"/>
        <end position="101"/>
    </location>
</feature>
<evidence type="ECO:0000256" key="1">
    <source>
        <dbReference type="ARBA" id="ARBA00004141"/>
    </source>
</evidence>
<feature type="transmembrane region" description="Helical" evidence="7">
    <location>
        <begin position="7"/>
        <end position="31"/>
    </location>
</feature>
<reference evidence="8 9" key="1">
    <citation type="submission" date="2019-06" db="EMBL/GenBank/DDBJ databases">
        <title>A chromosome-scale genome assembly of the European perch, Perca fluviatilis.</title>
        <authorList>
            <person name="Roques C."/>
            <person name="Zahm M."/>
            <person name="Cabau C."/>
            <person name="Klopp C."/>
            <person name="Bouchez O."/>
            <person name="Donnadieu C."/>
            <person name="Kuhl H."/>
            <person name="Gislard M."/>
            <person name="Guendouz S."/>
            <person name="Journot L."/>
            <person name="Haffray P."/>
            <person name="Bestin A."/>
            <person name="Morvezen R."/>
            <person name="Feron R."/>
            <person name="Wen M."/>
            <person name="Jouanno E."/>
            <person name="Herpin A."/>
            <person name="Schartl M."/>
            <person name="Postlethwait J."/>
            <person name="Schaerlinger B."/>
            <person name="Chardard D."/>
            <person name="Lecocq T."/>
            <person name="Poncet C."/>
            <person name="Jaffrelo L."/>
            <person name="Lampietro C."/>
            <person name="Guiguen Y."/>
        </authorList>
    </citation>
    <scope>NUCLEOTIDE SEQUENCE [LARGE SCALE GENOMIC DNA]</scope>
    <source>
        <tissue evidence="8">Blood</tissue>
    </source>
</reference>
<keyword evidence="6" id="KW-1015">Disulfide bond</keyword>
<proteinExistence type="inferred from homology"/>
<dbReference type="SUPFAM" id="SSF48652">
    <property type="entry name" value="Tetraspanin"/>
    <property type="match status" value="1"/>
</dbReference>
<dbReference type="PANTHER" id="PTHR19282:SF417">
    <property type="entry name" value="TETRASPANIN TSPA-RELATED"/>
    <property type="match status" value="1"/>
</dbReference>
<keyword evidence="3 7" id="KW-0812">Transmembrane</keyword>
<dbReference type="Gene3D" id="1.10.1450.10">
    <property type="entry name" value="Tetraspanin"/>
    <property type="match status" value="1"/>
</dbReference>
<keyword evidence="9" id="KW-1185">Reference proteome</keyword>
<gene>
    <name evidence="8" type="ORF">PFLUV_G00261520</name>
</gene>
<sequence length="256" mass="28474">MPQVNSCLKWLLTIFNILFAIVGIVIITLGLTSQFNYVNGVMNLDLKQSHFYIVGSIVMVIAILGAVGAYNESKACLVLFLVCMILGSIAMLLPGTLMAVFRSEAASMQDNPYDGHLPMDQASPIKRQDVEEMQMEMQCCGLFSYEDWKGNIPDSCLCSKLDEMEGKCQTVDYGQKSVYSKACFPIIFSGIMQLYDSVMASFLTLAVLGLLGMVLSSVMIHQLRSPNRPVFLMTAPPFTKSPQYEELHNVLPPKYY</sequence>
<feature type="disulfide bond" evidence="6">
    <location>
        <begin position="139"/>
        <end position="168"/>
    </location>
</feature>
<feature type="transmembrane region" description="Helical" evidence="7">
    <location>
        <begin position="198"/>
        <end position="220"/>
    </location>
</feature>
<dbReference type="InterPro" id="IPR008952">
    <property type="entry name" value="Tetraspanin_EC2_sf"/>
</dbReference>
<evidence type="ECO:0000256" key="3">
    <source>
        <dbReference type="ARBA" id="ARBA00022692"/>
    </source>
</evidence>
<dbReference type="InterPro" id="IPR018499">
    <property type="entry name" value="Tetraspanin/Peripherin"/>
</dbReference>